<keyword evidence="2" id="KW-1185">Reference proteome</keyword>
<comment type="caution">
    <text evidence="1">The sequence shown here is derived from an EMBL/GenBank/DDBJ whole genome shotgun (WGS) entry which is preliminary data.</text>
</comment>
<name>A0ACB8R7L8_9AGAM</name>
<evidence type="ECO:0000313" key="1">
    <source>
        <dbReference type="EMBL" id="KAI0039935.1"/>
    </source>
</evidence>
<proteinExistence type="predicted"/>
<reference evidence="1" key="2">
    <citation type="journal article" date="2022" name="New Phytol.">
        <title>Evolutionary transition to the ectomycorrhizal habit in the genomes of a hyperdiverse lineage of mushroom-forming fungi.</title>
        <authorList>
            <person name="Looney B."/>
            <person name="Miyauchi S."/>
            <person name="Morin E."/>
            <person name="Drula E."/>
            <person name="Courty P.E."/>
            <person name="Kohler A."/>
            <person name="Kuo A."/>
            <person name="LaButti K."/>
            <person name="Pangilinan J."/>
            <person name="Lipzen A."/>
            <person name="Riley R."/>
            <person name="Andreopoulos W."/>
            <person name="He G."/>
            <person name="Johnson J."/>
            <person name="Nolan M."/>
            <person name="Tritt A."/>
            <person name="Barry K.W."/>
            <person name="Grigoriev I.V."/>
            <person name="Nagy L.G."/>
            <person name="Hibbett D."/>
            <person name="Henrissat B."/>
            <person name="Matheny P.B."/>
            <person name="Labbe J."/>
            <person name="Martin F.M."/>
        </authorList>
    </citation>
    <scope>NUCLEOTIDE SEQUENCE</scope>
    <source>
        <strain evidence="1">FP105234-sp</strain>
    </source>
</reference>
<gene>
    <name evidence="1" type="ORF">FA95DRAFT_1566827</name>
</gene>
<accession>A0ACB8R7L8</accession>
<dbReference type="EMBL" id="MU276246">
    <property type="protein sequence ID" value="KAI0039935.1"/>
    <property type="molecule type" value="Genomic_DNA"/>
</dbReference>
<reference evidence="1" key="1">
    <citation type="submission" date="2021-02" db="EMBL/GenBank/DDBJ databases">
        <authorList>
            <consortium name="DOE Joint Genome Institute"/>
            <person name="Ahrendt S."/>
            <person name="Looney B.P."/>
            <person name="Miyauchi S."/>
            <person name="Morin E."/>
            <person name="Drula E."/>
            <person name="Courty P.E."/>
            <person name="Chicoki N."/>
            <person name="Fauchery L."/>
            <person name="Kohler A."/>
            <person name="Kuo A."/>
            <person name="Labutti K."/>
            <person name="Pangilinan J."/>
            <person name="Lipzen A."/>
            <person name="Riley R."/>
            <person name="Andreopoulos W."/>
            <person name="He G."/>
            <person name="Johnson J."/>
            <person name="Barry K.W."/>
            <person name="Grigoriev I.V."/>
            <person name="Nagy L."/>
            <person name="Hibbett D."/>
            <person name="Henrissat B."/>
            <person name="Matheny P.B."/>
            <person name="Labbe J."/>
            <person name="Martin F."/>
        </authorList>
    </citation>
    <scope>NUCLEOTIDE SEQUENCE</scope>
    <source>
        <strain evidence="1">FP105234-sp</strain>
    </source>
</reference>
<protein>
    <submittedName>
        <fullName evidence="1">Uncharacterized protein</fullName>
    </submittedName>
</protein>
<evidence type="ECO:0000313" key="2">
    <source>
        <dbReference type="Proteomes" id="UP000814033"/>
    </source>
</evidence>
<sequence>MGSSRTRRAGYQDLHDSEIRLEESSSTPPRYLLSRRAIRIPPAFDTASSEPLHTSRSLTSSRTPGEIS</sequence>
<dbReference type="Proteomes" id="UP000814033">
    <property type="component" value="Unassembled WGS sequence"/>
</dbReference>
<organism evidence="1 2">
    <name type="scientific">Auriscalpium vulgare</name>
    <dbReference type="NCBI Taxonomy" id="40419"/>
    <lineage>
        <taxon>Eukaryota</taxon>
        <taxon>Fungi</taxon>
        <taxon>Dikarya</taxon>
        <taxon>Basidiomycota</taxon>
        <taxon>Agaricomycotina</taxon>
        <taxon>Agaricomycetes</taxon>
        <taxon>Russulales</taxon>
        <taxon>Auriscalpiaceae</taxon>
        <taxon>Auriscalpium</taxon>
    </lineage>
</organism>